<evidence type="ECO:0000313" key="2">
    <source>
        <dbReference type="Proteomes" id="UP000183868"/>
    </source>
</evidence>
<keyword evidence="1" id="KW-0378">Hydrolase</keyword>
<protein>
    <submittedName>
        <fullName evidence="1">MjaI restriction endonuclease</fullName>
    </submittedName>
</protein>
<dbReference type="Pfam" id="PF09568">
    <property type="entry name" value="RE_MjaI"/>
    <property type="match status" value="1"/>
</dbReference>
<proteinExistence type="predicted"/>
<gene>
    <name evidence="1" type="primary">mjaI</name>
    <name evidence="1" type="ORF">Cabys_1804</name>
</gene>
<dbReference type="InterPro" id="IPR019068">
    <property type="entry name" value="Restrct_endonuc_II_MjaI"/>
</dbReference>
<name>A0A1J1C8F0_CALAY</name>
<dbReference type="EMBL" id="CP018099">
    <property type="protein sequence ID" value="APF18553.1"/>
    <property type="molecule type" value="Genomic_DNA"/>
</dbReference>
<dbReference type="GO" id="GO:0003677">
    <property type="term" value="F:DNA binding"/>
    <property type="evidence" value="ECO:0007669"/>
    <property type="project" value="InterPro"/>
</dbReference>
<dbReference type="GO" id="GO:0009307">
    <property type="term" value="P:DNA restriction-modification system"/>
    <property type="evidence" value="ECO:0007669"/>
    <property type="project" value="InterPro"/>
</dbReference>
<dbReference type="GO" id="GO:0009036">
    <property type="term" value="F:type II site-specific deoxyribonuclease activity"/>
    <property type="evidence" value="ECO:0007669"/>
    <property type="project" value="InterPro"/>
</dbReference>
<evidence type="ECO:0000313" key="1">
    <source>
        <dbReference type="EMBL" id="APF18553.1"/>
    </source>
</evidence>
<dbReference type="KEGG" id="caby:Cabys_1804"/>
<organism evidence="1 2">
    <name type="scientific">Caldithrix abyssi DSM 13497</name>
    <dbReference type="NCBI Taxonomy" id="880073"/>
    <lineage>
        <taxon>Bacteria</taxon>
        <taxon>Pseudomonadati</taxon>
        <taxon>Calditrichota</taxon>
        <taxon>Calditrichia</taxon>
        <taxon>Calditrichales</taxon>
        <taxon>Calditrichaceae</taxon>
        <taxon>Caldithrix</taxon>
    </lineage>
</organism>
<reference evidence="1 2" key="1">
    <citation type="submission" date="2016-11" db="EMBL/GenBank/DDBJ databases">
        <title>Genomic analysis of Caldithrix abyssi and proposal of a novel bacterial phylum Caldithrichaeota.</title>
        <authorList>
            <person name="Kublanov I."/>
            <person name="Sigalova O."/>
            <person name="Gavrilov S."/>
            <person name="Lebedinsky A."/>
            <person name="Ivanova N."/>
            <person name="Daum C."/>
            <person name="Reddy T."/>
            <person name="Klenk H.P."/>
            <person name="Goker M."/>
            <person name="Reva O."/>
            <person name="Miroshnichenko M."/>
            <person name="Kyprides N."/>
            <person name="Woyke T."/>
            <person name="Gelfand M."/>
        </authorList>
    </citation>
    <scope>NUCLEOTIDE SEQUENCE [LARGE SCALE GENOMIC DNA]</scope>
    <source>
        <strain evidence="1 2">LF13</strain>
    </source>
</reference>
<keyword evidence="1" id="KW-0255">Endonuclease</keyword>
<sequence>MSELIKEFSGKTLQEWEDWYLKKHPEAIPMASQKILDMVENLKDVINKIDMSLIEKWVYDLIIVKTFVGLKFQEAILKKVASILNLDYCLATPEEEAKGIDGYIGKTPISIKPSSYTNKAALRENISVSIIYYEKVKNGIKIDFSELF</sequence>
<accession>A0A1J1C8F0</accession>
<keyword evidence="1" id="KW-0540">Nuclease</keyword>
<dbReference type="Proteomes" id="UP000183868">
    <property type="component" value="Chromosome"/>
</dbReference>
<dbReference type="AlphaFoldDB" id="A0A1J1C8F0"/>